<protein>
    <submittedName>
        <fullName evidence="9">Radical SAM protein</fullName>
    </submittedName>
</protein>
<accession>A0A9W6GFJ3</accession>
<keyword evidence="5" id="KW-0408">Iron</keyword>
<keyword evidence="4" id="KW-0479">Metal-binding</keyword>
<dbReference type="InterPro" id="IPR013785">
    <property type="entry name" value="Aldolase_TIM"/>
</dbReference>
<dbReference type="PANTHER" id="PTHR43787">
    <property type="entry name" value="FEMO COFACTOR BIOSYNTHESIS PROTEIN NIFB-RELATED"/>
    <property type="match status" value="1"/>
</dbReference>
<feature type="domain" description="Radical SAM core" evidence="7">
    <location>
        <begin position="21"/>
        <end position="164"/>
    </location>
</feature>
<name>A0A9W6GFJ3_9BACT</name>
<dbReference type="InterPro" id="IPR007197">
    <property type="entry name" value="rSAM"/>
</dbReference>
<dbReference type="CDD" id="cd01335">
    <property type="entry name" value="Radical_SAM"/>
    <property type="match status" value="1"/>
</dbReference>
<feature type="domain" description="4Fe4S-binding SPASM" evidence="8">
    <location>
        <begin position="267"/>
        <end position="332"/>
    </location>
</feature>
<dbReference type="InterPro" id="IPR023885">
    <property type="entry name" value="4Fe4S-binding_SPASM_dom"/>
</dbReference>
<evidence type="ECO:0000259" key="8">
    <source>
        <dbReference type="Pfam" id="PF13186"/>
    </source>
</evidence>
<organism evidence="9 10">
    <name type="scientific">Thermodesulfovibrio yellowstonii</name>
    <dbReference type="NCBI Taxonomy" id="28262"/>
    <lineage>
        <taxon>Bacteria</taxon>
        <taxon>Pseudomonadati</taxon>
        <taxon>Nitrospirota</taxon>
        <taxon>Thermodesulfovibrionia</taxon>
        <taxon>Thermodesulfovibrionales</taxon>
        <taxon>Thermodesulfovibrionaceae</taxon>
        <taxon>Thermodesulfovibrio</taxon>
    </lineage>
</organism>
<comment type="cofactor">
    <cofactor evidence="1">
        <name>[4Fe-4S] cluster</name>
        <dbReference type="ChEBI" id="CHEBI:49883"/>
    </cofactor>
</comment>
<evidence type="ECO:0000256" key="5">
    <source>
        <dbReference type="ARBA" id="ARBA00023004"/>
    </source>
</evidence>
<dbReference type="InterPro" id="IPR034391">
    <property type="entry name" value="AdoMet-like_SPASM_containing"/>
</dbReference>
<dbReference type="SFLD" id="SFLDG01067">
    <property type="entry name" value="SPASM/twitch_domain_containing"/>
    <property type="match status" value="1"/>
</dbReference>
<keyword evidence="3" id="KW-0949">S-adenosyl-L-methionine</keyword>
<dbReference type="Proteomes" id="UP001144297">
    <property type="component" value="Unassembled WGS sequence"/>
</dbReference>
<dbReference type="InterPro" id="IPR058240">
    <property type="entry name" value="rSAM_sf"/>
</dbReference>
<dbReference type="CDD" id="cd21122">
    <property type="entry name" value="SPASM_rSAM"/>
    <property type="match status" value="1"/>
</dbReference>
<reference evidence="9" key="1">
    <citation type="submission" date="2022-12" db="EMBL/GenBank/DDBJ databases">
        <title>Reference genome sequencing for broad-spectrum identification of bacterial and archaeal isolates by mass spectrometry.</title>
        <authorList>
            <person name="Sekiguchi Y."/>
            <person name="Tourlousse D.M."/>
        </authorList>
    </citation>
    <scope>NUCLEOTIDE SEQUENCE</scope>
    <source>
        <strain evidence="9">TSL-P1</strain>
    </source>
</reference>
<keyword evidence="2" id="KW-0004">4Fe-4S</keyword>
<evidence type="ECO:0000256" key="1">
    <source>
        <dbReference type="ARBA" id="ARBA00001966"/>
    </source>
</evidence>
<dbReference type="SFLD" id="SFLDS00029">
    <property type="entry name" value="Radical_SAM"/>
    <property type="match status" value="1"/>
</dbReference>
<dbReference type="SUPFAM" id="SSF102114">
    <property type="entry name" value="Radical SAM enzymes"/>
    <property type="match status" value="1"/>
</dbReference>
<dbReference type="Gene3D" id="3.20.20.70">
    <property type="entry name" value="Aldolase class I"/>
    <property type="match status" value="1"/>
</dbReference>
<evidence type="ECO:0000256" key="3">
    <source>
        <dbReference type="ARBA" id="ARBA00022691"/>
    </source>
</evidence>
<proteinExistence type="predicted"/>
<dbReference type="InterPro" id="IPR000385">
    <property type="entry name" value="MoaA_NifB_PqqE_Fe-S-bd_CS"/>
</dbReference>
<evidence type="ECO:0000313" key="10">
    <source>
        <dbReference type="Proteomes" id="UP001144297"/>
    </source>
</evidence>
<evidence type="ECO:0000313" key="9">
    <source>
        <dbReference type="EMBL" id="GLI52978.1"/>
    </source>
</evidence>
<dbReference type="EMBL" id="BSDX01000001">
    <property type="protein sequence ID" value="GLI52978.1"/>
    <property type="molecule type" value="Genomic_DNA"/>
</dbReference>
<sequence>MNNFGKQKFGHIDIPLQRVHIELTNICDFNCIFCPKSVMKRNRGYMDKKLAMQLISEIHENNICDKITFHVMGEPTLHPDFFEILSYSDKTGIKVGLTTNGAGLGGEVGEKLLDYPLYQIDISLQTPDAKSFNLRKAHLTFDDYLKGIFNFFTAYYSKHSDTIFKFRFLNTSFRKKDMERKIGPIRVISSTDELRNTFKYWAGKIYEALNVNTSLIENAYKKIDKLVSYKWNVVEVYSNVFFETYILEDWGNAFYDGKIYKAWAGYCFGMRDHFSILYNGDVTLCCVDFDGNTKIGNVKESSLKEILSSDYLREIVEGFKKFKVIHPYCKRCIGSKSLLSWLLKPCLSILALKTLKPFFYKKIKLY</sequence>
<dbReference type="GO" id="GO:0051539">
    <property type="term" value="F:4 iron, 4 sulfur cluster binding"/>
    <property type="evidence" value="ECO:0007669"/>
    <property type="project" value="UniProtKB-KW"/>
</dbReference>
<dbReference type="PANTHER" id="PTHR43787:SF10">
    <property type="entry name" value="COFACTOR MODIFYING PROTEIN"/>
    <property type="match status" value="1"/>
</dbReference>
<evidence type="ECO:0000259" key="7">
    <source>
        <dbReference type="Pfam" id="PF04055"/>
    </source>
</evidence>
<dbReference type="Pfam" id="PF04055">
    <property type="entry name" value="Radical_SAM"/>
    <property type="match status" value="1"/>
</dbReference>
<evidence type="ECO:0000256" key="2">
    <source>
        <dbReference type="ARBA" id="ARBA00022485"/>
    </source>
</evidence>
<comment type="caution">
    <text evidence="9">The sequence shown here is derived from an EMBL/GenBank/DDBJ whole genome shotgun (WGS) entry which is preliminary data.</text>
</comment>
<dbReference type="AlphaFoldDB" id="A0A9W6GFJ3"/>
<dbReference type="Pfam" id="PF13186">
    <property type="entry name" value="SPASM"/>
    <property type="match status" value="1"/>
</dbReference>
<dbReference type="GO" id="GO:0046872">
    <property type="term" value="F:metal ion binding"/>
    <property type="evidence" value="ECO:0007669"/>
    <property type="project" value="UniProtKB-KW"/>
</dbReference>
<keyword evidence="10" id="KW-1185">Reference proteome</keyword>
<keyword evidence="6" id="KW-0411">Iron-sulfur</keyword>
<dbReference type="PROSITE" id="PS01305">
    <property type="entry name" value="MOAA_NIFB_PQQE"/>
    <property type="match status" value="1"/>
</dbReference>
<dbReference type="SFLD" id="SFLDG01387">
    <property type="entry name" value="BtrN-like_SPASM_domain_contain"/>
    <property type="match status" value="1"/>
</dbReference>
<dbReference type="GO" id="GO:0003824">
    <property type="term" value="F:catalytic activity"/>
    <property type="evidence" value="ECO:0007669"/>
    <property type="project" value="InterPro"/>
</dbReference>
<evidence type="ECO:0000256" key="6">
    <source>
        <dbReference type="ARBA" id="ARBA00023014"/>
    </source>
</evidence>
<evidence type="ECO:0000256" key="4">
    <source>
        <dbReference type="ARBA" id="ARBA00022723"/>
    </source>
</evidence>
<gene>
    <name evidence="9" type="ORF">TISLANDTSLP1_06710</name>
</gene>